<sequence>MLTQLYACQEGDSIIQHQMTFEHVEPFACGDGMSTFQNPTMMKHVDILAYTFPRKLSVHICNDHHHKLRRCKVRQIDENGISDFLPNSANINRMPRIHNQLSSMYREFMQFLRIFLFEPDIEVSHASSSLGPFGKQQELGSVFAC</sequence>
<protein>
    <submittedName>
        <fullName evidence="1">Uncharacterized protein</fullName>
    </submittedName>
</protein>
<evidence type="ECO:0000313" key="1">
    <source>
        <dbReference type="EMBL" id="KAL3498158.1"/>
    </source>
</evidence>
<keyword evidence="2" id="KW-1185">Reference proteome</keyword>
<organism evidence="1 2">
    <name type="scientific">Cinchona calisaya</name>
    <dbReference type="NCBI Taxonomy" id="153742"/>
    <lineage>
        <taxon>Eukaryota</taxon>
        <taxon>Viridiplantae</taxon>
        <taxon>Streptophyta</taxon>
        <taxon>Embryophyta</taxon>
        <taxon>Tracheophyta</taxon>
        <taxon>Spermatophyta</taxon>
        <taxon>Magnoliopsida</taxon>
        <taxon>eudicotyledons</taxon>
        <taxon>Gunneridae</taxon>
        <taxon>Pentapetalae</taxon>
        <taxon>asterids</taxon>
        <taxon>lamiids</taxon>
        <taxon>Gentianales</taxon>
        <taxon>Rubiaceae</taxon>
        <taxon>Cinchonoideae</taxon>
        <taxon>Cinchoneae</taxon>
        <taxon>Cinchona</taxon>
    </lineage>
</organism>
<comment type="caution">
    <text evidence="1">The sequence shown here is derived from an EMBL/GenBank/DDBJ whole genome shotgun (WGS) entry which is preliminary data.</text>
</comment>
<gene>
    <name evidence="1" type="ORF">ACH5RR_040890</name>
</gene>
<accession>A0ABD2XTK2</accession>
<evidence type="ECO:0000313" key="2">
    <source>
        <dbReference type="Proteomes" id="UP001630127"/>
    </source>
</evidence>
<proteinExistence type="predicted"/>
<reference evidence="1 2" key="1">
    <citation type="submission" date="2024-11" db="EMBL/GenBank/DDBJ databases">
        <title>A near-complete genome assembly of Cinchona calisaya.</title>
        <authorList>
            <person name="Lian D.C."/>
            <person name="Zhao X.W."/>
            <person name="Wei L."/>
        </authorList>
    </citation>
    <scope>NUCLEOTIDE SEQUENCE [LARGE SCALE GENOMIC DNA]</scope>
    <source>
        <tissue evidence="1">Nenye</tissue>
    </source>
</reference>
<dbReference type="Proteomes" id="UP001630127">
    <property type="component" value="Unassembled WGS sequence"/>
</dbReference>
<dbReference type="AlphaFoldDB" id="A0ABD2XTK2"/>
<dbReference type="EMBL" id="JBJUIK010000017">
    <property type="protein sequence ID" value="KAL3498158.1"/>
    <property type="molecule type" value="Genomic_DNA"/>
</dbReference>
<name>A0ABD2XTK2_9GENT</name>